<feature type="transmembrane region" description="Helical" evidence="3">
    <location>
        <begin position="487"/>
        <end position="509"/>
    </location>
</feature>
<organism evidence="5 6">
    <name type="scientific">Allomyces macrogynus (strain ATCC 38327)</name>
    <name type="common">Allomyces javanicus var. macrogynus</name>
    <dbReference type="NCBI Taxonomy" id="578462"/>
    <lineage>
        <taxon>Eukaryota</taxon>
        <taxon>Fungi</taxon>
        <taxon>Fungi incertae sedis</taxon>
        <taxon>Blastocladiomycota</taxon>
        <taxon>Blastocladiomycetes</taxon>
        <taxon>Blastocladiales</taxon>
        <taxon>Blastocladiaceae</taxon>
        <taxon>Allomyces</taxon>
    </lineage>
</organism>
<dbReference type="AlphaFoldDB" id="A0A0L0SLK2"/>
<feature type="compositionally biased region" description="Low complexity" evidence="2">
    <location>
        <begin position="17"/>
        <end position="33"/>
    </location>
</feature>
<feature type="domain" description="Major facilitator superfamily (MFS) profile" evidence="4">
    <location>
        <begin position="70"/>
        <end position="544"/>
    </location>
</feature>
<feature type="transmembrane region" description="Helical" evidence="3">
    <location>
        <begin position="70"/>
        <end position="96"/>
    </location>
</feature>
<keyword evidence="3" id="KW-1133">Transmembrane helix</keyword>
<dbReference type="PROSITE" id="PS50850">
    <property type="entry name" value="MFS"/>
    <property type="match status" value="1"/>
</dbReference>
<dbReference type="eggNOG" id="ENOG502RXU0">
    <property type="taxonomic scope" value="Eukaryota"/>
</dbReference>
<feature type="transmembrane region" description="Helical" evidence="3">
    <location>
        <begin position="420"/>
        <end position="439"/>
    </location>
</feature>
<dbReference type="Pfam" id="PF07690">
    <property type="entry name" value="MFS_1"/>
    <property type="match status" value="2"/>
</dbReference>
<reference evidence="6" key="2">
    <citation type="submission" date="2009-11" db="EMBL/GenBank/DDBJ databases">
        <title>The Genome Sequence of Allomyces macrogynus strain ATCC 38327.</title>
        <authorList>
            <consortium name="The Broad Institute Genome Sequencing Platform"/>
            <person name="Russ C."/>
            <person name="Cuomo C."/>
            <person name="Shea T."/>
            <person name="Young S.K."/>
            <person name="Zeng Q."/>
            <person name="Koehrsen M."/>
            <person name="Haas B."/>
            <person name="Borodovsky M."/>
            <person name="Guigo R."/>
            <person name="Alvarado L."/>
            <person name="Berlin A."/>
            <person name="Borenstein D."/>
            <person name="Chen Z."/>
            <person name="Engels R."/>
            <person name="Freedman E."/>
            <person name="Gellesch M."/>
            <person name="Goldberg J."/>
            <person name="Griggs A."/>
            <person name="Gujja S."/>
            <person name="Heiman D."/>
            <person name="Hepburn T."/>
            <person name="Howarth C."/>
            <person name="Jen D."/>
            <person name="Larson L."/>
            <person name="Lewis B."/>
            <person name="Mehta T."/>
            <person name="Park D."/>
            <person name="Pearson M."/>
            <person name="Roberts A."/>
            <person name="Saif S."/>
            <person name="Shenoy N."/>
            <person name="Sisk P."/>
            <person name="Stolte C."/>
            <person name="Sykes S."/>
            <person name="Walk T."/>
            <person name="White J."/>
            <person name="Yandava C."/>
            <person name="Burger G."/>
            <person name="Gray M.W."/>
            <person name="Holland P.W.H."/>
            <person name="King N."/>
            <person name="Lang F.B.F."/>
            <person name="Roger A.J."/>
            <person name="Ruiz-Trillo I."/>
            <person name="Lander E."/>
            <person name="Nusbaum C."/>
        </authorList>
    </citation>
    <scope>NUCLEOTIDE SEQUENCE [LARGE SCALE GENOMIC DNA]</scope>
    <source>
        <strain evidence="6">ATCC 38327</strain>
    </source>
</reference>
<gene>
    <name evidence="5" type="ORF">AMAG_08408</name>
</gene>
<protein>
    <recommendedName>
        <fullName evidence="4">Major facilitator superfamily (MFS) profile domain-containing protein</fullName>
    </recommendedName>
</protein>
<evidence type="ECO:0000313" key="5">
    <source>
        <dbReference type="EMBL" id="KNE63264.1"/>
    </source>
</evidence>
<dbReference type="InterPro" id="IPR036259">
    <property type="entry name" value="MFS_trans_sf"/>
</dbReference>
<name>A0A0L0SLK2_ALLM3</name>
<proteinExistence type="predicted"/>
<feature type="transmembrane region" description="Helical" evidence="3">
    <location>
        <begin position="515"/>
        <end position="537"/>
    </location>
</feature>
<dbReference type="SUPFAM" id="SSF103473">
    <property type="entry name" value="MFS general substrate transporter"/>
    <property type="match status" value="1"/>
</dbReference>
<keyword evidence="3" id="KW-0812">Transmembrane</keyword>
<feature type="region of interest" description="Disordered" evidence="2">
    <location>
        <begin position="1"/>
        <end position="33"/>
    </location>
</feature>
<feature type="transmembrane region" description="Helical" evidence="3">
    <location>
        <begin position="169"/>
        <end position="187"/>
    </location>
</feature>
<dbReference type="Proteomes" id="UP000054350">
    <property type="component" value="Unassembled WGS sequence"/>
</dbReference>
<evidence type="ECO:0000256" key="3">
    <source>
        <dbReference type="SAM" id="Phobius"/>
    </source>
</evidence>
<sequence>MRPPSPSRAADTKARASHAPDSSSSSASSSNTDDAAAPATAALAAPAAATPPRRVLGFIYLHPAYSTTHFLAFLVATFFTVAFFVYMSSATAFVLSEILGLKEGQGNAAGSLAFYDELLSMAMVVVWGVLSDRVGRRAVYTIGFVLMGAGMLVYPLARNLYPQLLLARLLYALGGAACSCMLTAVLADCAGKLRGRISGLVGLVSGLGALLGVFVLLPLPAWLETKFSIPLGRGVQDAFFATGVLAVLFAGVFWVTASRSFATTTSTTTTAAAAPQRSWLAQAKLGLTAARDWRVAAAYAAGFAARGNTVIVTLFVPLWVNQYYIANGLCSVTGLDPNDEAAVKTSCRAAFTRASVVSGVVQTFALIGAPLWGLLMDRFATTDVDTCDEEEVPALSATSPLLPTPPEPSRRRRARTRYSTLPLLATCVVAAVGYLLLFLTSDPRQGSVFPIAFLVGFGEIGTVITSVAMVAAGYIDPSARGAIAGAYSLSGAVGILAATKLGGVLFDAWTATAPFLLMAGVHVVVAGIAAVGVVVEVKKARETERRRREAPTPEPAR</sequence>
<feature type="region of interest" description="Disordered" evidence="2">
    <location>
        <begin position="392"/>
        <end position="413"/>
    </location>
</feature>
<dbReference type="InterPro" id="IPR011701">
    <property type="entry name" value="MFS"/>
</dbReference>
<dbReference type="GO" id="GO:0016020">
    <property type="term" value="C:membrane"/>
    <property type="evidence" value="ECO:0007669"/>
    <property type="project" value="UniProtKB-SubCell"/>
</dbReference>
<dbReference type="Gene3D" id="1.20.1250.20">
    <property type="entry name" value="MFS general substrate transporter like domains"/>
    <property type="match status" value="2"/>
</dbReference>
<dbReference type="EMBL" id="GG745342">
    <property type="protein sequence ID" value="KNE63264.1"/>
    <property type="molecule type" value="Genomic_DNA"/>
</dbReference>
<feature type="transmembrane region" description="Helical" evidence="3">
    <location>
        <begin position="108"/>
        <end position="130"/>
    </location>
</feature>
<dbReference type="OMA" id="IPLFVNH"/>
<evidence type="ECO:0000313" key="6">
    <source>
        <dbReference type="Proteomes" id="UP000054350"/>
    </source>
</evidence>
<evidence type="ECO:0000256" key="2">
    <source>
        <dbReference type="SAM" id="MobiDB-lite"/>
    </source>
</evidence>
<evidence type="ECO:0000256" key="1">
    <source>
        <dbReference type="ARBA" id="ARBA00004141"/>
    </source>
</evidence>
<dbReference type="OrthoDB" id="18110at2759"/>
<dbReference type="InterPro" id="IPR020846">
    <property type="entry name" value="MFS_dom"/>
</dbReference>
<keyword evidence="3" id="KW-0472">Membrane</keyword>
<dbReference type="PANTHER" id="PTHR23524">
    <property type="entry name" value="TRANSPORTER, PUTATIVE (AFU_ORTHOLOGUE AFUA_8G04850)-RELATED"/>
    <property type="match status" value="1"/>
</dbReference>
<feature type="transmembrane region" description="Helical" evidence="3">
    <location>
        <begin position="137"/>
        <end position="157"/>
    </location>
</feature>
<dbReference type="STRING" id="578462.A0A0L0SLK2"/>
<keyword evidence="6" id="KW-1185">Reference proteome</keyword>
<feature type="transmembrane region" description="Helical" evidence="3">
    <location>
        <begin position="451"/>
        <end position="475"/>
    </location>
</feature>
<dbReference type="GO" id="GO:0022857">
    <property type="term" value="F:transmembrane transporter activity"/>
    <property type="evidence" value="ECO:0007669"/>
    <property type="project" value="InterPro"/>
</dbReference>
<evidence type="ECO:0000259" key="4">
    <source>
        <dbReference type="PROSITE" id="PS50850"/>
    </source>
</evidence>
<feature type="transmembrane region" description="Helical" evidence="3">
    <location>
        <begin position="239"/>
        <end position="257"/>
    </location>
</feature>
<accession>A0A0L0SLK2</accession>
<reference evidence="5 6" key="1">
    <citation type="submission" date="2009-11" db="EMBL/GenBank/DDBJ databases">
        <title>Annotation of Allomyces macrogynus ATCC 38327.</title>
        <authorList>
            <consortium name="The Broad Institute Genome Sequencing Platform"/>
            <person name="Russ C."/>
            <person name="Cuomo C."/>
            <person name="Burger G."/>
            <person name="Gray M.W."/>
            <person name="Holland P.W.H."/>
            <person name="King N."/>
            <person name="Lang F.B.F."/>
            <person name="Roger A.J."/>
            <person name="Ruiz-Trillo I."/>
            <person name="Young S.K."/>
            <person name="Zeng Q."/>
            <person name="Gargeya S."/>
            <person name="Fitzgerald M."/>
            <person name="Haas B."/>
            <person name="Abouelleil A."/>
            <person name="Alvarado L."/>
            <person name="Arachchi H.M."/>
            <person name="Berlin A."/>
            <person name="Chapman S.B."/>
            <person name="Gearin G."/>
            <person name="Goldberg J."/>
            <person name="Griggs A."/>
            <person name="Gujja S."/>
            <person name="Hansen M."/>
            <person name="Heiman D."/>
            <person name="Howarth C."/>
            <person name="Larimer J."/>
            <person name="Lui A."/>
            <person name="MacDonald P.J.P."/>
            <person name="McCowen C."/>
            <person name="Montmayeur A."/>
            <person name="Murphy C."/>
            <person name="Neiman D."/>
            <person name="Pearson M."/>
            <person name="Priest M."/>
            <person name="Roberts A."/>
            <person name="Saif S."/>
            <person name="Shea T."/>
            <person name="Sisk P."/>
            <person name="Stolte C."/>
            <person name="Sykes S."/>
            <person name="Wortman J."/>
            <person name="Nusbaum C."/>
            <person name="Birren B."/>
        </authorList>
    </citation>
    <scope>NUCLEOTIDE SEQUENCE [LARGE SCALE GENOMIC DNA]</scope>
    <source>
        <strain evidence="5 6">ATCC 38327</strain>
    </source>
</reference>
<dbReference type="VEuPathDB" id="FungiDB:AMAG_08408"/>
<dbReference type="PANTHER" id="PTHR23524:SF1">
    <property type="entry name" value="MRH DOMAIN-CONTAINING PROTEIN-RELATED"/>
    <property type="match status" value="1"/>
</dbReference>
<comment type="subcellular location">
    <subcellularLocation>
        <location evidence="1">Membrane</location>
        <topology evidence="1">Multi-pass membrane protein</topology>
    </subcellularLocation>
</comment>
<feature type="transmembrane region" description="Helical" evidence="3">
    <location>
        <begin position="199"/>
        <end position="219"/>
    </location>
</feature>